<evidence type="ECO:0000313" key="9">
    <source>
        <dbReference type="EMBL" id="HGY55996.1"/>
    </source>
</evidence>
<dbReference type="PROSITE" id="PS50862">
    <property type="entry name" value="AA_TRNA_LIGASE_II"/>
    <property type="match status" value="1"/>
</dbReference>
<dbReference type="InterPro" id="IPR004365">
    <property type="entry name" value="NA-bd_OB_tRNA"/>
</dbReference>
<dbReference type="CDD" id="cd00777">
    <property type="entry name" value="AspRS_core"/>
    <property type="match status" value="1"/>
</dbReference>
<gene>
    <name evidence="7 9" type="primary">aspS</name>
    <name evidence="9" type="ORF">ENK44_09855</name>
</gene>
<feature type="binding site" evidence="7">
    <location>
        <position position="455"/>
    </location>
    <ligand>
        <name>L-aspartate</name>
        <dbReference type="ChEBI" id="CHEBI:29991"/>
    </ligand>
</feature>
<dbReference type="GO" id="GO:0050560">
    <property type="term" value="F:aspartate-tRNA(Asn) ligase activity"/>
    <property type="evidence" value="ECO:0007669"/>
    <property type="project" value="UniProtKB-EC"/>
</dbReference>
<feature type="binding site" evidence="7">
    <location>
        <begin position="228"/>
        <end position="230"/>
    </location>
    <ligand>
        <name>ATP</name>
        <dbReference type="ChEBI" id="CHEBI:30616"/>
    </ligand>
</feature>
<comment type="catalytic activity">
    <reaction evidence="7">
        <text>tRNA(Asx) + L-aspartate + ATP = L-aspartyl-tRNA(Asx) + AMP + diphosphate</text>
        <dbReference type="Rhea" id="RHEA:18349"/>
        <dbReference type="Rhea" id="RHEA-COMP:9710"/>
        <dbReference type="Rhea" id="RHEA-COMP:9711"/>
        <dbReference type="ChEBI" id="CHEBI:29991"/>
        <dbReference type="ChEBI" id="CHEBI:30616"/>
        <dbReference type="ChEBI" id="CHEBI:33019"/>
        <dbReference type="ChEBI" id="CHEBI:78442"/>
        <dbReference type="ChEBI" id="CHEBI:78516"/>
        <dbReference type="ChEBI" id="CHEBI:456215"/>
        <dbReference type="EC" id="6.1.1.23"/>
    </reaction>
</comment>
<comment type="function">
    <text evidence="7">Aspartyl-tRNA synthetase with relaxed tRNA specificity since it is able to aspartylate not only its cognate tRNA(Asp) but also tRNA(Asn). Reaction proceeds in two steps: L-aspartate is first activated by ATP to form Asp-AMP and then transferred to the acceptor end of tRNA(Asp/Asn).</text>
</comment>
<dbReference type="CDD" id="cd04317">
    <property type="entry name" value="EcAspRS_like_N"/>
    <property type="match status" value="1"/>
</dbReference>
<dbReference type="GO" id="GO:0003676">
    <property type="term" value="F:nucleic acid binding"/>
    <property type="evidence" value="ECO:0007669"/>
    <property type="project" value="InterPro"/>
</dbReference>
<dbReference type="Gene3D" id="3.30.1360.30">
    <property type="entry name" value="GAD-like domain"/>
    <property type="match status" value="1"/>
</dbReference>
<dbReference type="Pfam" id="PF01336">
    <property type="entry name" value="tRNA_anti-codon"/>
    <property type="match status" value="1"/>
</dbReference>
<keyword evidence="7" id="KW-0963">Cytoplasm</keyword>
<feature type="region of interest" description="Aspartate" evidence="7">
    <location>
        <begin position="206"/>
        <end position="209"/>
    </location>
</feature>
<dbReference type="NCBIfam" id="TIGR00459">
    <property type="entry name" value="aspS_bact"/>
    <property type="match status" value="1"/>
</dbReference>
<feature type="binding site" evidence="7">
    <location>
        <position position="489"/>
    </location>
    <ligand>
        <name>ATP</name>
        <dbReference type="ChEBI" id="CHEBI:30616"/>
    </ligand>
</feature>
<name>A0A7V4WW18_CALAY</name>
<feature type="binding site" evidence="7">
    <location>
        <begin position="541"/>
        <end position="544"/>
    </location>
    <ligand>
        <name>ATP</name>
        <dbReference type="ChEBI" id="CHEBI:30616"/>
    </ligand>
</feature>
<dbReference type="InterPro" id="IPR004115">
    <property type="entry name" value="GAD-like_sf"/>
</dbReference>
<dbReference type="EC" id="6.1.1.23" evidence="7"/>
<keyword evidence="2 7" id="KW-0436">Ligase</keyword>
<dbReference type="InterPro" id="IPR006195">
    <property type="entry name" value="aa-tRNA-synth_II"/>
</dbReference>
<dbReference type="GO" id="GO:0004815">
    <property type="term" value="F:aspartate-tRNA ligase activity"/>
    <property type="evidence" value="ECO:0007669"/>
    <property type="project" value="UniProtKB-UniRule"/>
</dbReference>
<evidence type="ECO:0000256" key="2">
    <source>
        <dbReference type="ARBA" id="ARBA00022598"/>
    </source>
</evidence>
<comment type="caution">
    <text evidence="9">The sequence shown here is derived from an EMBL/GenBank/DDBJ whole genome shotgun (WGS) entry which is preliminary data.</text>
</comment>
<dbReference type="InterPro" id="IPR029351">
    <property type="entry name" value="GAD_dom"/>
</dbReference>
<dbReference type="EMBL" id="DRQG01000091">
    <property type="protein sequence ID" value="HGY55996.1"/>
    <property type="molecule type" value="Genomic_DNA"/>
</dbReference>
<dbReference type="InterPro" id="IPR012340">
    <property type="entry name" value="NA-bd_OB-fold"/>
</dbReference>
<dbReference type="GO" id="GO:0005524">
    <property type="term" value="F:ATP binding"/>
    <property type="evidence" value="ECO:0007669"/>
    <property type="project" value="UniProtKB-UniRule"/>
</dbReference>
<dbReference type="HAMAP" id="MF_00044">
    <property type="entry name" value="Asp_tRNA_synth_type1"/>
    <property type="match status" value="1"/>
</dbReference>
<keyword evidence="6 7" id="KW-0030">Aminoacyl-tRNA synthetase</keyword>
<keyword evidence="4 7" id="KW-0067">ATP-binding</keyword>
<dbReference type="InterPro" id="IPR047090">
    <property type="entry name" value="AspRS_core"/>
</dbReference>
<dbReference type="InterPro" id="IPR004364">
    <property type="entry name" value="Aa-tRNA-synt_II"/>
</dbReference>
<dbReference type="InterPro" id="IPR045864">
    <property type="entry name" value="aa-tRNA-synth_II/BPL/LPL"/>
</dbReference>
<reference evidence="9" key="1">
    <citation type="journal article" date="2020" name="mSystems">
        <title>Genome- and Community-Level Interaction Insights into Carbon Utilization and Element Cycling Functions of Hydrothermarchaeota in Hydrothermal Sediment.</title>
        <authorList>
            <person name="Zhou Z."/>
            <person name="Liu Y."/>
            <person name="Xu W."/>
            <person name="Pan J."/>
            <person name="Luo Z.H."/>
            <person name="Li M."/>
        </authorList>
    </citation>
    <scope>NUCLEOTIDE SEQUENCE [LARGE SCALE GENOMIC DNA]</scope>
    <source>
        <strain evidence="9">HyVt-577</strain>
    </source>
</reference>
<dbReference type="Pfam" id="PF02938">
    <property type="entry name" value="GAD"/>
    <property type="match status" value="1"/>
</dbReference>
<evidence type="ECO:0000256" key="7">
    <source>
        <dbReference type="HAMAP-Rule" id="MF_00044"/>
    </source>
</evidence>
<evidence type="ECO:0000256" key="5">
    <source>
        <dbReference type="ARBA" id="ARBA00022917"/>
    </source>
</evidence>
<comment type="caution">
    <text evidence="7">Lacks conserved residue(s) required for the propagation of feature annotation.</text>
</comment>
<dbReference type="Gene3D" id="3.30.930.10">
    <property type="entry name" value="Bira Bifunctional Protein, Domain 2"/>
    <property type="match status" value="1"/>
</dbReference>
<protein>
    <recommendedName>
        <fullName evidence="7">Aspartate--tRNA(Asp/Asn) ligase</fullName>
        <ecNumber evidence="7">6.1.1.23</ecNumber>
    </recommendedName>
    <alternativeName>
        <fullName evidence="7">Aspartyl-tRNA synthetase</fullName>
        <shortName evidence="7">AspRS</shortName>
    </alternativeName>
    <alternativeName>
        <fullName evidence="7">Non-discriminating aspartyl-tRNA synthetase</fullName>
        <shortName evidence="7">ND-AspRS</shortName>
    </alternativeName>
</protein>
<evidence type="ECO:0000256" key="3">
    <source>
        <dbReference type="ARBA" id="ARBA00022741"/>
    </source>
</evidence>
<keyword evidence="5 7" id="KW-0648">Protein biosynthesis</keyword>
<organism evidence="9">
    <name type="scientific">Caldithrix abyssi</name>
    <dbReference type="NCBI Taxonomy" id="187145"/>
    <lineage>
        <taxon>Bacteria</taxon>
        <taxon>Pseudomonadati</taxon>
        <taxon>Calditrichota</taxon>
        <taxon>Calditrichia</taxon>
        <taxon>Calditrichales</taxon>
        <taxon>Calditrichaceae</taxon>
        <taxon>Caldithrix</taxon>
    </lineage>
</organism>
<dbReference type="NCBIfam" id="NF001750">
    <property type="entry name" value="PRK00476.1"/>
    <property type="match status" value="1"/>
</dbReference>
<evidence type="ECO:0000256" key="1">
    <source>
        <dbReference type="ARBA" id="ARBA00006303"/>
    </source>
</evidence>
<feature type="binding site" evidence="7">
    <location>
        <position position="182"/>
    </location>
    <ligand>
        <name>L-aspartate</name>
        <dbReference type="ChEBI" id="CHEBI:29991"/>
    </ligand>
</feature>
<comment type="subcellular location">
    <subcellularLocation>
        <location evidence="7">Cytoplasm</location>
    </subcellularLocation>
</comment>
<dbReference type="InterPro" id="IPR004524">
    <property type="entry name" value="Asp-tRNA-ligase_1"/>
</dbReference>
<comment type="subunit">
    <text evidence="7">Homodimer.</text>
</comment>
<feature type="binding site" evidence="7">
    <location>
        <position position="228"/>
    </location>
    <ligand>
        <name>L-aspartate</name>
        <dbReference type="ChEBI" id="CHEBI:29991"/>
    </ligand>
</feature>
<feature type="binding site" evidence="7">
    <location>
        <position position="496"/>
    </location>
    <ligand>
        <name>L-aspartate</name>
        <dbReference type="ChEBI" id="CHEBI:29991"/>
    </ligand>
</feature>
<dbReference type="PRINTS" id="PR01042">
    <property type="entry name" value="TRNASYNTHASP"/>
</dbReference>
<feature type="domain" description="Aminoacyl-transfer RNA synthetases class-II family profile" evidence="8">
    <location>
        <begin position="152"/>
        <end position="562"/>
    </location>
</feature>
<dbReference type="PANTHER" id="PTHR22594:SF5">
    <property type="entry name" value="ASPARTATE--TRNA LIGASE, MITOCHONDRIAL"/>
    <property type="match status" value="1"/>
</dbReference>
<sequence length="591" mass="68014">MSGEISMLKRTHTCGELNKSHKGKTVVLNGWVNKRRDHGGVIFIDLRDRYGITQVVFNPEINKFVYEQAKSLRSEFVIGVKGQVALRPEDAINPQMATGEIEIYVSELEIFNPAKTTPFEIEDNLEVNEELRLTYRYLDLRRPKLQNKLITRSKAYRIIRNHLSENDFVEIETPVLMKSTPEGARDFLVPSRNYPGRFYALPQSPQTYKQLLMVAGFDRYFQIVKCFRDEDLRKDRQPEFTQIDMEMSFVNEDDVIDTASQLTAKVFSEIMDINIPLPFPRMKYKDAYEQYGTDKPDLRFEMKITQLNSIFENTEFNVFKSVLEAQGNIAALVVPQGALLKRNRIDRLVERSKELGAKGLAYFKYQNKEFAAGIAKFISDEEKKQLTEQLALKEDDLILIVADTYQITFPVLGQLRLELAEELELIDREAYRFVWIVDFPLLEFSEEENRYVARHHPFTSPKPEQIDLLDSEPENVTARAYDLVLNGSEIAGGSIRIHNRELQKKLFKALKISDEEAESKFGFLMKALEYGAPPHGGIAFGLDRLLMILTGSESIRDVIAFPKTTSALSLMDNAPSEVSEEQLNELRIRVF</sequence>
<dbReference type="SUPFAM" id="SSF55681">
    <property type="entry name" value="Class II aaRS and biotin synthetases"/>
    <property type="match status" value="1"/>
</dbReference>
<dbReference type="GO" id="GO:0006422">
    <property type="term" value="P:aspartyl-tRNA aminoacylation"/>
    <property type="evidence" value="ECO:0007669"/>
    <property type="project" value="UniProtKB-UniRule"/>
</dbReference>
<dbReference type="Pfam" id="PF00152">
    <property type="entry name" value="tRNA-synt_2"/>
    <property type="match status" value="1"/>
</dbReference>
<dbReference type="PANTHER" id="PTHR22594">
    <property type="entry name" value="ASPARTYL/LYSYL-TRNA SYNTHETASE"/>
    <property type="match status" value="1"/>
</dbReference>
<evidence type="ECO:0000256" key="6">
    <source>
        <dbReference type="ARBA" id="ARBA00023146"/>
    </source>
</evidence>
<feature type="binding site" evidence="7">
    <location>
        <position position="237"/>
    </location>
    <ligand>
        <name>ATP</name>
        <dbReference type="ChEBI" id="CHEBI:30616"/>
    </ligand>
</feature>
<proteinExistence type="inferred from homology"/>
<dbReference type="InterPro" id="IPR002312">
    <property type="entry name" value="Asp/Asn-tRNA-synth_IIb"/>
</dbReference>
<dbReference type="InterPro" id="IPR047089">
    <property type="entry name" value="Asp-tRNA-ligase_1_N"/>
</dbReference>
<evidence type="ECO:0000256" key="4">
    <source>
        <dbReference type="ARBA" id="ARBA00022840"/>
    </source>
</evidence>
<dbReference type="Gene3D" id="2.40.50.140">
    <property type="entry name" value="Nucleic acid-binding proteins"/>
    <property type="match status" value="1"/>
</dbReference>
<evidence type="ECO:0000259" key="8">
    <source>
        <dbReference type="PROSITE" id="PS50862"/>
    </source>
</evidence>
<dbReference type="SUPFAM" id="SSF55261">
    <property type="entry name" value="GAD domain-like"/>
    <property type="match status" value="1"/>
</dbReference>
<keyword evidence="3 7" id="KW-0547">Nucleotide-binding</keyword>
<accession>A0A7V4WW18</accession>
<dbReference type="AlphaFoldDB" id="A0A7V4WW18"/>
<comment type="similarity">
    <text evidence="1 7">Belongs to the class-II aminoacyl-tRNA synthetase family. Type 1 subfamily.</text>
</comment>
<feature type="site" description="Important for tRNA non-discrimination" evidence="7">
    <location>
        <position position="38"/>
    </location>
</feature>
<dbReference type="GO" id="GO:0005737">
    <property type="term" value="C:cytoplasm"/>
    <property type="evidence" value="ECO:0007669"/>
    <property type="project" value="UniProtKB-SubCell"/>
</dbReference>
<dbReference type="SUPFAM" id="SSF50249">
    <property type="entry name" value="Nucleic acid-binding proteins"/>
    <property type="match status" value="1"/>
</dbReference>
<dbReference type="Proteomes" id="UP000885779">
    <property type="component" value="Unassembled WGS sequence"/>
</dbReference>